<proteinExistence type="predicted"/>
<dbReference type="PANTHER" id="PTHR31378">
    <property type="entry name" value="EGF-LIKE DOMAIN-CONTAINING PROTEIN-RELATED-RELATED"/>
    <property type="match status" value="1"/>
</dbReference>
<dbReference type="OrthoDB" id="21152at2759"/>
<gene>
    <name evidence="2" type="ORF">CYY_010503</name>
</gene>
<sequence>MQFIFKSGITQQSGNCIYESDTNTQTTSGDGSIRSILMVLNGETLIGTFSDRIVLDNRPSYNQVNKLTDTQINQYNLNSQSLYIAITTTSFQKDVIVDPNFGVLVTSKSNQDQCNKKFASWKIAVIVVCGAGVPLIIATIVILKKKRIALQLKNKLQGLNMNNL</sequence>
<feature type="transmembrane region" description="Helical" evidence="1">
    <location>
        <begin position="118"/>
        <end position="143"/>
    </location>
</feature>
<dbReference type="PANTHER" id="PTHR31378:SF5">
    <property type="entry name" value="EGF-LIKE DOMAIN-CONTAINING PROTEIN"/>
    <property type="match status" value="1"/>
</dbReference>
<reference evidence="2" key="1">
    <citation type="submission" date="2020-01" db="EMBL/GenBank/DDBJ databases">
        <title>Development of genomics and gene disruption for Polysphondylium violaceum indicates a role for the polyketide synthase stlB in stalk morphogenesis.</title>
        <authorList>
            <person name="Narita B."/>
            <person name="Kawabe Y."/>
            <person name="Kin K."/>
            <person name="Saito T."/>
            <person name="Gibbs R."/>
            <person name="Kuspa A."/>
            <person name="Muzny D."/>
            <person name="Queller D."/>
            <person name="Richards S."/>
            <person name="Strassman J."/>
            <person name="Sucgang R."/>
            <person name="Worley K."/>
            <person name="Schaap P."/>
        </authorList>
    </citation>
    <scope>NUCLEOTIDE SEQUENCE</scope>
    <source>
        <strain evidence="2">QSvi11</strain>
    </source>
</reference>
<evidence type="ECO:0000313" key="3">
    <source>
        <dbReference type="Proteomes" id="UP000695562"/>
    </source>
</evidence>
<evidence type="ECO:0000313" key="2">
    <source>
        <dbReference type="EMBL" id="KAF2068169.1"/>
    </source>
</evidence>
<keyword evidence="3" id="KW-1185">Reference proteome</keyword>
<name>A0A8J4PJI6_9MYCE</name>
<keyword evidence="1" id="KW-0812">Transmembrane</keyword>
<dbReference type="AlphaFoldDB" id="A0A8J4PJI6"/>
<dbReference type="Proteomes" id="UP000695562">
    <property type="component" value="Unassembled WGS sequence"/>
</dbReference>
<keyword evidence="1" id="KW-0472">Membrane</keyword>
<accession>A0A8J4PJI6</accession>
<keyword evidence="1" id="KW-1133">Transmembrane helix</keyword>
<evidence type="ECO:0000256" key="1">
    <source>
        <dbReference type="SAM" id="Phobius"/>
    </source>
</evidence>
<dbReference type="EMBL" id="AJWJ01001157">
    <property type="protein sequence ID" value="KAF2068169.1"/>
    <property type="molecule type" value="Genomic_DNA"/>
</dbReference>
<evidence type="ECO:0008006" key="4">
    <source>
        <dbReference type="Google" id="ProtNLM"/>
    </source>
</evidence>
<protein>
    <recommendedName>
        <fullName evidence="4">Transmembrane protein</fullName>
    </recommendedName>
</protein>
<comment type="caution">
    <text evidence="2">The sequence shown here is derived from an EMBL/GenBank/DDBJ whole genome shotgun (WGS) entry which is preliminary data.</text>
</comment>
<organism evidence="2 3">
    <name type="scientific">Polysphondylium violaceum</name>
    <dbReference type="NCBI Taxonomy" id="133409"/>
    <lineage>
        <taxon>Eukaryota</taxon>
        <taxon>Amoebozoa</taxon>
        <taxon>Evosea</taxon>
        <taxon>Eumycetozoa</taxon>
        <taxon>Dictyostelia</taxon>
        <taxon>Dictyosteliales</taxon>
        <taxon>Dictyosteliaceae</taxon>
        <taxon>Polysphondylium</taxon>
    </lineage>
</organism>